<comment type="caution">
    <text evidence="4">The sequence shown here is derived from an EMBL/GenBank/DDBJ whole genome shotgun (WGS) entry which is preliminary data.</text>
</comment>
<organism evidence="4 5">
    <name type="scientific">Streptomyces syringium</name>
    <dbReference type="NCBI Taxonomy" id="76729"/>
    <lineage>
        <taxon>Bacteria</taxon>
        <taxon>Bacillati</taxon>
        <taxon>Actinomycetota</taxon>
        <taxon>Actinomycetes</taxon>
        <taxon>Kitasatosporales</taxon>
        <taxon>Streptomycetaceae</taxon>
        <taxon>Streptomyces</taxon>
    </lineage>
</organism>
<evidence type="ECO:0000256" key="2">
    <source>
        <dbReference type="SAM" id="Phobius"/>
    </source>
</evidence>
<evidence type="ECO:0000313" key="4">
    <source>
        <dbReference type="EMBL" id="MBP2402208.1"/>
    </source>
</evidence>
<keyword evidence="2" id="KW-0472">Membrane</keyword>
<name>A0ABS4Y2N0_9ACTN</name>
<evidence type="ECO:0008006" key="6">
    <source>
        <dbReference type="Google" id="ProtNLM"/>
    </source>
</evidence>
<evidence type="ECO:0000256" key="3">
    <source>
        <dbReference type="SAM" id="SignalP"/>
    </source>
</evidence>
<gene>
    <name evidence="4" type="ORF">JO379_001677</name>
</gene>
<dbReference type="NCBIfam" id="NF041528">
    <property type="entry name" value="strep_LAETG"/>
    <property type="match status" value="1"/>
</dbReference>
<feature type="transmembrane region" description="Helical" evidence="2">
    <location>
        <begin position="299"/>
        <end position="318"/>
    </location>
</feature>
<evidence type="ECO:0000313" key="5">
    <source>
        <dbReference type="Proteomes" id="UP001519291"/>
    </source>
</evidence>
<dbReference type="EMBL" id="JAGIOH010000001">
    <property type="protein sequence ID" value="MBP2402208.1"/>
    <property type="molecule type" value="Genomic_DNA"/>
</dbReference>
<evidence type="ECO:0000256" key="1">
    <source>
        <dbReference type="SAM" id="MobiDB-lite"/>
    </source>
</evidence>
<dbReference type="InterPro" id="IPR048202">
    <property type="entry name" value="SCO1860-like"/>
</dbReference>
<feature type="chain" id="PRO_5047330039" description="LPXTG-motif cell wall anchor domain-containing protein" evidence="3">
    <location>
        <begin position="36"/>
        <end position="327"/>
    </location>
</feature>
<reference evidence="4 5" key="1">
    <citation type="submission" date="2021-03" db="EMBL/GenBank/DDBJ databases">
        <title>Sequencing the genomes of 1000 actinobacteria strains.</title>
        <authorList>
            <person name="Klenk H.-P."/>
        </authorList>
    </citation>
    <scope>NUCLEOTIDE SEQUENCE [LARGE SCALE GENOMIC DNA]</scope>
    <source>
        <strain evidence="4 5">DSM 41480</strain>
    </source>
</reference>
<proteinExistence type="predicted"/>
<accession>A0ABS4Y2N0</accession>
<keyword evidence="2" id="KW-0812">Transmembrane</keyword>
<protein>
    <recommendedName>
        <fullName evidence="6">LPXTG-motif cell wall anchor domain-containing protein</fullName>
    </recommendedName>
</protein>
<keyword evidence="2" id="KW-1133">Transmembrane helix</keyword>
<feature type="region of interest" description="Disordered" evidence="1">
    <location>
        <begin position="246"/>
        <end position="296"/>
    </location>
</feature>
<keyword evidence="5" id="KW-1185">Reference proteome</keyword>
<dbReference type="NCBIfam" id="NF041527">
    <property type="entry name" value="SCO1860_LAETG"/>
    <property type="match status" value="1"/>
</dbReference>
<keyword evidence="3" id="KW-0732">Signal</keyword>
<dbReference type="NCBIfam" id="NF040603">
    <property type="entry name" value="choice_anch_P"/>
    <property type="match status" value="1"/>
</dbReference>
<feature type="signal peptide" evidence="3">
    <location>
        <begin position="1"/>
        <end position="35"/>
    </location>
</feature>
<sequence length="327" mass="32765">MSSTTSSTFGMPVRRLTAVAATITVTALAAAPAYATGAVGDHTALTRTITGDGTADAAVLRTALDVALLDKTVHVPLTASLNEVRAPGNASKTALGVTLAGVEQGRPVNLLRAEAATARATADGRAAQGYANLLRARVHVPGLPLLSLVEVQQVTSKAVCETGKKPVATSNLLGSVTVLGKKVTVSTAGTTKVTVPGVGEVRLDLSRTVTTSRTAAATALGLRVSINPLKLNVAEVEGQVTLARAGCRTPKGPVDRSTPSGPAATPDHGGTDTRTQTGADAKPVGHNLAETGGSSATPYVAGAAGLLVVAGGGTLIATRRRAARREG</sequence>
<dbReference type="Proteomes" id="UP001519291">
    <property type="component" value="Unassembled WGS sequence"/>
</dbReference>